<keyword evidence="3" id="KW-1185">Reference proteome</keyword>
<dbReference type="InterPro" id="IPR013216">
    <property type="entry name" value="Methyltransf_11"/>
</dbReference>
<feature type="domain" description="Methyltransferase type 11" evidence="1">
    <location>
        <begin position="130"/>
        <end position="209"/>
    </location>
</feature>
<dbReference type="Proteomes" id="UP000468531">
    <property type="component" value="Unassembled WGS sequence"/>
</dbReference>
<keyword evidence="2" id="KW-0808">Transferase</keyword>
<protein>
    <submittedName>
        <fullName evidence="2">Class I SAM-dependent methyltransferase</fullName>
    </submittedName>
</protein>
<sequence>MGQRAGRRAGDRTGMMSASDLIYQLKWVADGLAVPLFRLRPRPFGPGYQTAKRDTITAAIDAGLLQAGKELPPGYGVAMDERVVEYPWVYGRLNNVGKMLDAGSTFNHDFLLQRPPLRGADLTIMTLAPERRCYWHDGYSYVFGDLRKTMFGDHVFDTVASISTIEHIGLDNQMLYTGDARDAETDRDGFVPAVKEFKRILKPGGTCLISVPFGRRENLGWYQVFDLAMIERIIEAFGAASYHVDYFGYSRQGWSRQSAEALAEATVFDIHTGKGQGDDLAASSRAVACLQLTA</sequence>
<dbReference type="Pfam" id="PF08241">
    <property type="entry name" value="Methyltransf_11"/>
    <property type="match status" value="1"/>
</dbReference>
<keyword evidence="2" id="KW-0489">Methyltransferase</keyword>
<proteinExistence type="predicted"/>
<comment type="caution">
    <text evidence="2">The sequence shown here is derived from an EMBL/GenBank/DDBJ whole genome shotgun (WGS) entry which is preliminary data.</text>
</comment>
<evidence type="ECO:0000313" key="3">
    <source>
        <dbReference type="Proteomes" id="UP000468531"/>
    </source>
</evidence>
<evidence type="ECO:0000259" key="1">
    <source>
        <dbReference type="Pfam" id="PF08241"/>
    </source>
</evidence>
<dbReference type="InterPro" id="IPR029063">
    <property type="entry name" value="SAM-dependent_MTases_sf"/>
</dbReference>
<organism evidence="2 3">
    <name type="scientific">Bradyrhizobium uaiense</name>
    <dbReference type="NCBI Taxonomy" id="2594946"/>
    <lineage>
        <taxon>Bacteria</taxon>
        <taxon>Pseudomonadati</taxon>
        <taxon>Pseudomonadota</taxon>
        <taxon>Alphaproteobacteria</taxon>
        <taxon>Hyphomicrobiales</taxon>
        <taxon>Nitrobacteraceae</taxon>
        <taxon>Bradyrhizobium</taxon>
    </lineage>
</organism>
<reference evidence="2 3" key="1">
    <citation type="journal article" date="2020" name="Arch. Microbiol.">
        <title>Bradyrhizobium uaiense sp. nov., a new highly efficient cowpea symbiont.</title>
        <authorList>
            <person name="Cabral Michel D."/>
            <person name="Azarias Guimaraes A."/>
            <person name="Martins da Costa E."/>
            <person name="Soares de Carvalho T."/>
            <person name="Balsanelli E."/>
            <person name="Willems A."/>
            <person name="Maltempi de Souza E."/>
            <person name="de Souza Moreira F.M."/>
        </authorList>
    </citation>
    <scope>NUCLEOTIDE SEQUENCE [LARGE SCALE GENOMIC DNA]</scope>
    <source>
        <strain evidence="2 3">UFLA 03-164</strain>
    </source>
</reference>
<dbReference type="Gene3D" id="3.40.50.150">
    <property type="entry name" value="Vaccinia Virus protein VP39"/>
    <property type="match status" value="1"/>
</dbReference>
<dbReference type="EMBL" id="VKHP01000328">
    <property type="protein sequence ID" value="NEV02250.1"/>
    <property type="molecule type" value="Genomic_DNA"/>
</dbReference>
<name>A0A6P1BVT4_9BRAD</name>
<gene>
    <name evidence="2" type="ORF">FNJ47_42620</name>
</gene>
<accession>A0A6P1BVT4</accession>
<evidence type="ECO:0000313" key="2">
    <source>
        <dbReference type="EMBL" id="NEV02250.1"/>
    </source>
</evidence>
<dbReference type="GO" id="GO:0032259">
    <property type="term" value="P:methylation"/>
    <property type="evidence" value="ECO:0007669"/>
    <property type="project" value="UniProtKB-KW"/>
</dbReference>
<dbReference type="SUPFAM" id="SSF53335">
    <property type="entry name" value="S-adenosyl-L-methionine-dependent methyltransferases"/>
    <property type="match status" value="1"/>
</dbReference>
<dbReference type="GO" id="GO:0008757">
    <property type="term" value="F:S-adenosylmethionine-dependent methyltransferase activity"/>
    <property type="evidence" value="ECO:0007669"/>
    <property type="project" value="InterPro"/>
</dbReference>
<dbReference type="AlphaFoldDB" id="A0A6P1BVT4"/>